<protein>
    <recommendedName>
        <fullName evidence="1">DZANK-type domain-containing protein</fullName>
    </recommendedName>
</protein>
<reference evidence="2" key="1">
    <citation type="journal article" date="2004" name="Science">
        <title>Reverse methanogenesis: testing the hypothesis with environmental genomics.</title>
        <authorList>
            <person name="Hallam S.J."/>
            <person name="Putnam N."/>
            <person name="Preston C.M."/>
            <person name="Detter J.C."/>
            <person name="Rokhsar D."/>
            <person name="Richardson P.M."/>
            <person name="DeLong E.F."/>
        </authorList>
    </citation>
    <scope>NUCLEOTIDE SEQUENCE</scope>
</reference>
<gene>
    <name evidence="2" type="ORF">GZ23H9_20</name>
</gene>
<accession>Q64CF2</accession>
<organism evidence="2">
    <name type="scientific">Uncultured archaeon GZfos26G2</name>
    <dbReference type="NCBI Taxonomy" id="3386331"/>
    <lineage>
        <taxon>Archaea</taxon>
        <taxon>Methanobacteriati</taxon>
        <taxon>Methanobacteriota</taxon>
        <taxon>Stenosarchaea group</taxon>
        <taxon>Methanomicrobia</taxon>
        <taxon>Candidatus Methanophagales</taxon>
        <taxon>Candidatus Methanophagaceae</taxon>
        <taxon>Candidatus Methanophaga</taxon>
    </lineage>
</organism>
<dbReference type="AlphaFoldDB" id="Q64CF2"/>
<sequence length="56" mass="6482">MVKCPKCGREIKGYEEGWDCCPYCGAKLFVDCPFCDQKLEEMWSYCPYCGKPTPED</sequence>
<evidence type="ECO:0000313" key="2">
    <source>
        <dbReference type="EMBL" id="AAU82925.1"/>
    </source>
</evidence>
<name>Q64CF2_UNCAG</name>
<reference evidence="2" key="2">
    <citation type="submission" date="2004-08" db="EMBL/GenBank/DDBJ databases">
        <authorList>
            <person name="Putnam N."/>
            <person name="Detter J.C."/>
            <person name="Richardson P.M."/>
            <person name="Rokhsar D."/>
        </authorList>
    </citation>
    <scope>NUCLEOTIDE SEQUENCE</scope>
</reference>
<feature type="domain" description="DZANK-type" evidence="1">
    <location>
        <begin position="4"/>
        <end position="50"/>
    </location>
</feature>
<evidence type="ECO:0000259" key="1">
    <source>
        <dbReference type="Pfam" id="PF12773"/>
    </source>
</evidence>
<proteinExistence type="predicted"/>
<dbReference type="EMBL" id="AY714836">
    <property type="protein sequence ID" value="AAU82925.1"/>
    <property type="molecule type" value="Genomic_DNA"/>
</dbReference>
<dbReference type="InterPro" id="IPR025874">
    <property type="entry name" value="DZR"/>
</dbReference>
<dbReference type="Pfam" id="PF12773">
    <property type="entry name" value="DZR"/>
    <property type="match status" value="1"/>
</dbReference>